<keyword evidence="8" id="KW-1185">Reference proteome</keyword>
<sequence length="339" mass="39058">MHAMSTWNSISFLTESCAQRKYSMKDREDFLREQARLYKTLLENYNQRLPPVTTIGNKSERIDLPRFEVTVTLLFLKLIRMVETEAKVDFLFDYQMSWIDERLKWSPDDYCGITHLYVGFEDIWIPEVSIVEAHSSQDFREDYQKHVWVQDFPFDEQHCAVKLMPQSFSPQEYGIQTKLGPDLTTALDSLSSYMFLMKRNPSFYLSMIIAPSFVINVLSILGVFLKAADSMGKLGMALTNIMSLTFVLGILATTLPKTEQLPRIGIYVVVNLSIMVAALIIVLTLPHVTRRIFSRIGMADDFKGEISKKKQEKPYMTLNFVAFVLLELANLINFLILVI</sequence>
<keyword evidence="3 5" id="KW-1133">Transmembrane helix</keyword>
<gene>
    <name evidence="7" type="ORF">HPLM_LOCUS16908</name>
</gene>
<dbReference type="InterPro" id="IPR006201">
    <property type="entry name" value="Neur_channel"/>
</dbReference>
<dbReference type="STRING" id="6290.A0A158QR92"/>
<dbReference type="OMA" id="AWINFNG"/>
<dbReference type="InterPro" id="IPR038050">
    <property type="entry name" value="Neuro_actylchol_rec"/>
</dbReference>
<feature type="transmembrane region" description="Helical" evidence="5">
    <location>
        <begin position="203"/>
        <end position="225"/>
    </location>
</feature>
<dbReference type="Gene3D" id="2.70.170.10">
    <property type="entry name" value="Neurotransmitter-gated ion-channel ligand-binding domain"/>
    <property type="match status" value="1"/>
</dbReference>
<evidence type="ECO:0000256" key="1">
    <source>
        <dbReference type="ARBA" id="ARBA00004141"/>
    </source>
</evidence>
<dbReference type="WBParaSite" id="HPLM_0001691601-mRNA-1">
    <property type="protein sequence ID" value="HPLM_0001691601-mRNA-1"/>
    <property type="gene ID" value="HPLM_0001691601"/>
</dbReference>
<feature type="transmembrane region" description="Helical" evidence="5">
    <location>
        <begin position="318"/>
        <end position="338"/>
    </location>
</feature>
<dbReference type="InterPro" id="IPR006202">
    <property type="entry name" value="Neur_chan_lig-bd"/>
</dbReference>
<comment type="subcellular location">
    <subcellularLocation>
        <location evidence="1">Membrane</location>
        <topology evidence="1">Multi-pass membrane protein</topology>
    </subcellularLocation>
</comment>
<dbReference type="PANTHER" id="PTHR18945">
    <property type="entry name" value="NEUROTRANSMITTER GATED ION CHANNEL"/>
    <property type="match status" value="1"/>
</dbReference>
<feature type="transmembrane region" description="Helical" evidence="5">
    <location>
        <begin position="234"/>
        <end position="252"/>
    </location>
</feature>
<dbReference type="SUPFAM" id="SSF90112">
    <property type="entry name" value="Neurotransmitter-gated ion-channel transmembrane pore"/>
    <property type="match status" value="1"/>
</dbReference>
<proteinExistence type="predicted"/>
<evidence type="ECO:0000313" key="8">
    <source>
        <dbReference type="Proteomes" id="UP000268014"/>
    </source>
</evidence>
<dbReference type="Gene3D" id="1.20.58.390">
    <property type="entry name" value="Neurotransmitter-gated ion-channel transmembrane domain"/>
    <property type="match status" value="1"/>
</dbReference>
<protein>
    <submittedName>
        <fullName evidence="9">Neur_chan_LBD domain-containing protein</fullName>
    </submittedName>
</protein>
<reference evidence="7 8" key="2">
    <citation type="submission" date="2018-11" db="EMBL/GenBank/DDBJ databases">
        <authorList>
            <consortium name="Pathogen Informatics"/>
        </authorList>
    </citation>
    <scope>NUCLEOTIDE SEQUENCE [LARGE SCALE GENOMIC DNA]</scope>
    <source>
        <strain evidence="7 8">MHpl1</strain>
    </source>
</reference>
<accession>A0A158QR92</accession>
<evidence type="ECO:0000256" key="2">
    <source>
        <dbReference type="ARBA" id="ARBA00022692"/>
    </source>
</evidence>
<evidence type="ECO:0000313" key="7">
    <source>
        <dbReference type="EMBL" id="VDO62369.1"/>
    </source>
</evidence>
<reference evidence="9" key="1">
    <citation type="submission" date="2016-04" db="UniProtKB">
        <authorList>
            <consortium name="WormBaseParasite"/>
        </authorList>
    </citation>
    <scope>IDENTIFICATION</scope>
</reference>
<evidence type="ECO:0000256" key="3">
    <source>
        <dbReference type="ARBA" id="ARBA00022989"/>
    </source>
</evidence>
<evidence type="ECO:0000259" key="6">
    <source>
        <dbReference type="Pfam" id="PF02931"/>
    </source>
</evidence>
<dbReference type="Proteomes" id="UP000268014">
    <property type="component" value="Unassembled WGS sequence"/>
</dbReference>
<dbReference type="CDD" id="cd19051">
    <property type="entry name" value="LGIC_TM_cation"/>
    <property type="match status" value="1"/>
</dbReference>
<dbReference type="AlphaFoldDB" id="A0A158QR92"/>
<dbReference type="GO" id="GO:0004888">
    <property type="term" value="F:transmembrane signaling receptor activity"/>
    <property type="evidence" value="ECO:0007669"/>
    <property type="project" value="InterPro"/>
</dbReference>
<dbReference type="OrthoDB" id="5827131at2759"/>
<organism evidence="9">
    <name type="scientific">Haemonchus placei</name>
    <name type="common">Barber's pole worm</name>
    <dbReference type="NCBI Taxonomy" id="6290"/>
    <lineage>
        <taxon>Eukaryota</taxon>
        <taxon>Metazoa</taxon>
        <taxon>Ecdysozoa</taxon>
        <taxon>Nematoda</taxon>
        <taxon>Chromadorea</taxon>
        <taxon>Rhabditida</taxon>
        <taxon>Rhabditina</taxon>
        <taxon>Rhabditomorpha</taxon>
        <taxon>Strongyloidea</taxon>
        <taxon>Trichostrongylidae</taxon>
        <taxon>Haemonchus</taxon>
    </lineage>
</organism>
<feature type="domain" description="Neurotransmitter-gated ion-channel ligand-binding" evidence="6">
    <location>
        <begin position="35"/>
        <end position="145"/>
    </location>
</feature>
<dbReference type="SUPFAM" id="SSF63712">
    <property type="entry name" value="Nicotinic receptor ligand binding domain-like"/>
    <property type="match status" value="1"/>
</dbReference>
<dbReference type="EMBL" id="UZAF01019652">
    <property type="protein sequence ID" value="VDO62369.1"/>
    <property type="molecule type" value="Genomic_DNA"/>
</dbReference>
<dbReference type="InterPro" id="IPR036734">
    <property type="entry name" value="Neur_chan_lig-bd_sf"/>
</dbReference>
<dbReference type="GO" id="GO:0005230">
    <property type="term" value="F:extracellular ligand-gated monoatomic ion channel activity"/>
    <property type="evidence" value="ECO:0007669"/>
    <property type="project" value="InterPro"/>
</dbReference>
<evidence type="ECO:0000313" key="9">
    <source>
        <dbReference type="WBParaSite" id="HPLM_0001691601-mRNA-1"/>
    </source>
</evidence>
<keyword evidence="4 5" id="KW-0472">Membrane</keyword>
<dbReference type="Pfam" id="PF02931">
    <property type="entry name" value="Neur_chan_LBD"/>
    <property type="match status" value="1"/>
</dbReference>
<evidence type="ECO:0000256" key="5">
    <source>
        <dbReference type="SAM" id="Phobius"/>
    </source>
</evidence>
<name>A0A158QR92_HAEPC</name>
<dbReference type="GO" id="GO:0016020">
    <property type="term" value="C:membrane"/>
    <property type="evidence" value="ECO:0007669"/>
    <property type="project" value="UniProtKB-SubCell"/>
</dbReference>
<evidence type="ECO:0000256" key="4">
    <source>
        <dbReference type="ARBA" id="ARBA00023136"/>
    </source>
</evidence>
<dbReference type="InterPro" id="IPR036719">
    <property type="entry name" value="Neuro-gated_channel_TM_sf"/>
</dbReference>
<feature type="transmembrane region" description="Helical" evidence="5">
    <location>
        <begin position="264"/>
        <end position="285"/>
    </location>
</feature>
<keyword evidence="2 5" id="KW-0812">Transmembrane</keyword>